<organism evidence="1 2">
    <name type="scientific">Nocardiopsis ansamitocini</name>
    <dbReference type="NCBI Taxonomy" id="1670832"/>
    <lineage>
        <taxon>Bacteria</taxon>
        <taxon>Bacillati</taxon>
        <taxon>Actinomycetota</taxon>
        <taxon>Actinomycetes</taxon>
        <taxon>Streptosporangiales</taxon>
        <taxon>Nocardiopsidaceae</taxon>
        <taxon>Nocardiopsis</taxon>
    </lineage>
</organism>
<accession>A0A9W6P4D3</accession>
<dbReference type="AlphaFoldDB" id="A0A9W6P4D3"/>
<evidence type="ECO:0000313" key="2">
    <source>
        <dbReference type="Proteomes" id="UP001165092"/>
    </source>
</evidence>
<sequence>MRAPYVVAGGARRAVPILAEAARGGAVRGCPQAVDAPGPLVGRSARMMGDDVEVQDLRRTKARLLCLAVRRPSDAAATVRSPASTIGDIRPK</sequence>
<gene>
    <name evidence="1" type="ORF">Nans01_12390</name>
</gene>
<comment type="caution">
    <text evidence="1">The sequence shown here is derived from an EMBL/GenBank/DDBJ whole genome shotgun (WGS) entry which is preliminary data.</text>
</comment>
<name>A0A9W6P4D3_9ACTN</name>
<keyword evidence="2" id="KW-1185">Reference proteome</keyword>
<dbReference type="EMBL" id="BSQG01000001">
    <property type="protein sequence ID" value="GLU46888.1"/>
    <property type="molecule type" value="Genomic_DNA"/>
</dbReference>
<reference evidence="1" key="1">
    <citation type="submission" date="2023-02" db="EMBL/GenBank/DDBJ databases">
        <title>Nocardiopsis ansamitocini NBRC 112285.</title>
        <authorList>
            <person name="Ichikawa N."/>
            <person name="Sato H."/>
            <person name="Tonouchi N."/>
        </authorList>
    </citation>
    <scope>NUCLEOTIDE SEQUENCE</scope>
    <source>
        <strain evidence="1">NBRC 112285</strain>
    </source>
</reference>
<protein>
    <submittedName>
        <fullName evidence="1">Uncharacterized protein</fullName>
    </submittedName>
</protein>
<dbReference type="Proteomes" id="UP001165092">
    <property type="component" value="Unassembled WGS sequence"/>
</dbReference>
<evidence type="ECO:0000313" key="1">
    <source>
        <dbReference type="EMBL" id="GLU46888.1"/>
    </source>
</evidence>
<proteinExistence type="predicted"/>